<feature type="signal peptide" evidence="1">
    <location>
        <begin position="1"/>
        <end position="23"/>
    </location>
</feature>
<dbReference type="RefSeq" id="WP_079346885.1">
    <property type="nucleotide sequence ID" value="NZ_MVAB01000001.1"/>
</dbReference>
<sequence length="227" mass="23640">MKKTLFGALLSISVITLTPIVVSADQTGDNLNTKNGSRTYIGESEATVPVQGTLGVDNTDPDSPIDEGDDAWINVTVPTQTYFYSAGKTANSKITSPKYTITNNSARPVNVSFNGLTEAESPVQSGGKKISTTTEQNNVVVNLNATGGVSATASTNIISNGKPVSSLTSLLGRLANNKGKDSLNGAENSGTNALTFDYSGNIGSNLDGVYSSNYSLGLTFSVPKDWN</sequence>
<comment type="caution">
    <text evidence="2">The sequence shown here is derived from an EMBL/GenBank/DDBJ whole genome shotgun (WGS) entry which is preliminary data.</text>
</comment>
<evidence type="ECO:0000313" key="3">
    <source>
        <dbReference type="Proteomes" id="UP000189970"/>
    </source>
</evidence>
<evidence type="ECO:0000313" key="2">
    <source>
        <dbReference type="EMBL" id="OPF87960.1"/>
    </source>
</evidence>
<evidence type="ECO:0008006" key="4">
    <source>
        <dbReference type="Google" id="ProtNLM"/>
    </source>
</evidence>
<keyword evidence="3" id="KW-1185">Reference proteome</keyword>
<accession>A0A1V4DIA5</accession>
<feature type="chain" id="PRO_5039674963" description="WxL domain-containing protein" evidence="1">
    <location>
        <begin position="24"/>
        <end position="227"/>
    </location>
</feature>
<dbReference type="AlphaFoldDB" id="A0A1V4DIA5"/>
<dbReference type="Proteomes" id="UP000189970">
    <property type="component" value="Unassembled WGS sequence"/>
</dbReference>
<reference evidence="2 3" key="1">
    <citation type="submission" date="2017-02" db="EMBL/GenBank/DDBJ databases">
        <title>Vagococcus cremeus sp. nov., isolated from the small intestine of a marten, Martes flavigula.</title>
        <authorList>
            <person name="Tak E.J."/>
            <person name="Bae J.-W."/>
        </authorList>
    </citation>
    <scope>NUCLEOTIDE SEQUENCE [LARGE SCALE GENOMIC DNA]</scope>
    <source>
        <strain evidence="2 3">D7T301</strain>
    </source>
</reference>
<proteinExistence type="predicted"/>
<evidence type="ECO:0000256" key="1">
    <source>
        <dbReference type="SAM" id="SignalP"/>
    </source>
</evidence>
<keyword evidence="1" id="KW-0732">Signal</keyword>
<organism evidence="2 3">
    <name type="scientific">Vagococcus martis</name>
    <dbReference type="NCBI Taxonomy" id="1768210"/>
    <lineage>
        <taxon>Bacteria</taxon>
        <taxon>Bacillati</taxon>
        <taxon>Bacillota</taxon>
        <taxon>Bacilli</taxon>
        <taxon>Lactobacillales</taxon>
        <taxon>Enterococcaceae</taxon>
        <taxon>Vagococcus</taxon>
    </lineage>
</organism>
<protein>
    <recommendedName>
        <fullName evidence="4">WxL domain-containing protein</fullName>
    </recommendedName>
</protein>
<dbReference type="EMBL" id="MVAB01000001">
    <property type="protein sequence ID" value="OPF87960.1"/>
    <property type="molecule type" value="Genomic_DNA"/>
</dbReference>
<name>A0A1V4DIA5_9ENTE</name>
<gene>
    <name evidence="2" type="ORF">BW731_07135</name>
</gene>